<keyword evidence="3" id="KW-1185">Reference proteome</keyword>
<feature type="region of interest" description="Disordered" evidence="1">
    <location>
        <begin position="1"/>
        <end position="58"/>
    </location>
</feature>
<comment type="caution">
    <text evidence="2">The sequence shown here is derived from an EMBL/GenBank/DDBJ whole genome shotgun (WGS) entry which is preliminary data.</text>
</comment>
<proteinExistence type="predicted"/>
<evidence type="ECO:0000256" key="1">
    <source>
        <dbReference type="SAM" id="MobiDB-lite"/>
    </source>
</evidence>
<feature type="compositionally biased region" description="Low complexity" evidence="1">
    <location>
        <begin position="16"/>
        <end position="28"/>
    </location>
</feature>
<sequence>MAPKRLTSGENKEASESVSVSEPQPSTSGFKGTTPNVLMDGDSSSDNLPPPPHRSPLDPLLYYPSAAFTMSASVSEPQPSATGFTGITPDVFMEGPMHPRLACCPCSGLSKPHLIRNIGDGFTHFLNYMKERDDVACVEYEEEAAHY</sequence>
<dbReference type="EMBL" id="VSRR010019631">
    <property type="protein sequence ID" value="MPC62400.1"/>
    <property type="molecule type" value="Genomic_DNA"/>
</dbReference>
<protein>
    <submittedName>
        <fullName evidence="2">Uncharacterized protein</fullName>
    </submittedName>
</protein>
<feature type="compositionally biased region" description="Polar residues" evidence="1">
    <location>
        <begin position="29"/>
        <end position="47"/>
    </location>
</feature>
<reference evidence="2 3" key="1">
    <citation type="submission" date="2019-05" db="EMBL/GenBank/DDBJ databases">
        <title>Another draft genome of Portunus trituberculatus and its Hox gene families provides insights of decapod evolution.</title>
        <authorList>
            <person name="Jeong J.-H."/>
            <person name="Song I."/>
            <person name="Kim S."/>
            <person name="Choi T."/>
            <person name="Kim D."/>
            <person name="Ryu S."/>
            <person name="Kim W."/>
        </authorList>
    </citation>
    <scope>NUCLEOTIDE SEQUENCE [LARGE SCALE GENOMIC DNA]</scope>
    <source>
        <tissue evidence="2">Muscle</tissue>
    </source>
</reference>
<evidence type="ECO:0000313" key="2">
    <source>
        <dbReference type="EMBL" id="MPC62400.1"/>
    </source>
</evidence>
<accession>A0A5B7GQR5</accession>
<evidence type="ECO:0000313" key="3">
    <source>
        <dbReference type="Proteomes" id="UP000324222"/>
    </source>
</evidence>
<dbReference type="Proteomes" id="UP000324222">
    <property type="component" value="Unassembled WGS sequence"/>
</dbReference>
<organism evidence="2 3">
    <name type="scientific">Portunus trituberculatus</name>
    <name type="common">Swimming crab</name>
    <name type="synonym">Neptunus trituberculatus</name>
    <dbReference type="NCBI Taxonomy" id="210409"/>
    <lineage>
        <taxon>Eukaryota</taxon>
        <taxon>Metazoa</taxon>
        <taxon>Ecdysozoa</taxon>
        <taxon>Arthropoda</taxon>
        <taxon>Crustacea</taxon>
        <taxon>Multicrustacea</taxon>
        <taxon>Malacostraca</taxon>
        <taxon>Eumalacostraca</taxon>
        <taxon>Eucarida</taxon>
        <taxon>Decapoda</taxon>
        <taxon>Pleocyemata</taxon>
        <taxon>Brachyura</taxon>
        <taxon>Eubrachyura</taxon>
        <taxon>Portunoidea</taxon>
        <taxon>Portunidae</taxon>
        <taxon>Portuninae</taxon>
        <taxon>Portunus</taxon>
    </lineage>
</organism>
<gene>
    <name evidence="2" type="ORF">E2C01_056485</name>
</gene>
<name>A0A5B7GQR5_PORTR</name>
<dbReference type="AlphaFoldDB" id="A0A5B7GQR5"/>